<dbReference type="InterPro" id="IPR034686">
    <property type="entry name" value="Terpene_cyclase-like_2"/>
</dbReference>
<evidence type="ECO:0000313" key="2">
    <source>
        <dbReference type="EMBL" id="EJL71408.1"/>
    </source>
</evidence>
<dbReference type="EC" id="4.2.3.-" evidence="1"/>
<organism evidence="2 3">
    <name type="scientific">Chryseobacterium populi</name>
    <dbReference type="NCBI Taxonomy" id="1144316"/>
    <lineage>
        <taxon>Bacteria</taxon>
        <taxon>Pseudomonadati</taxon>
        <taxon>Bacteroidota</taxon>
        <taxon>Flavobacteriia</taxon>
        <taxon>Flavobacteriales</taxon>
        <taxon>Weeksellaceae</taxon>
        <taxon>Chryseobacterium group</taxon>
        <taxon>Chryseobacterium</taxon>
    </lineage>
</organism>
<comment type="similarity">
    <text evidence="1">Belongs to the terpene synthase family.</text>
</comment>
<comment type="cofactor">
    <cofactor evidence="1">
        <name>Mg(2+)</name>
        <dbReference type="ChEBI" id="CHEBI:18420"/>
    </cofactor>
</comment>
<dbReference type="RefSeq" id="WP_007843798.1">
    <property type="nucleotide sequence ID" value="NZ_AKJY01000041.1"/>
</dbReference>
<dbReference type="OrthoDB" id="2989600at2"/>
<dbReference type="GO" id="GO:0046872">
    <property type="term" value="F:metal ion binding"/>
    <property type="evidence" value="ECO:0007669"/>
    <property type="project" value="UniProtKB-KW"/>
</dbReference>
<keyword evidence="1" id="KW-0456">Lyase</keyword>
<dbReference type="SUPFAM" id="SSF48576">
    <property type="entry name" value="Terpenoid synthases"/>
    <property type="match status" value="1"/>
</dbReference>
<comment type="caution">
    <text evidence="2">The sequence shown here is derived from an EMBL/GenBank/DDBJ whole genome shotgun (WGS) entry which is preliminary data.</text>
</comment>
<keyword evidence="1" id="KW-0460">Magnesium</keyword>
<dbReference type="PANTHER" id="PTHR35201:SF4">
    <property type="entry name" value="BETA-PINACENE SYNTHASE-RELATED"/>
    <property type="match status" value="1"/>
</dbReference>
<sequence length="339" mass="40270">MKPEDFDPKKYLPLGYYPWPDLINKHVEEMEPHEAHWIETDFSFVSEKLQEKYKKIALYNVVSRMQPYHTREQLLACTRLLFWHTFIDDQYEHSPVSELKKIRERMVAIMQGDQVRSDENGVFQQIAISRDELNAFAPQEWMQRLINDMDEYIHFGVEEEIYYREHNKLPTFANYSLFREYSIGMYPHYTLVEIGLDFPINAALLRHPVVQRARHLASRITIWENDIHSIRKDLYTERETLNAAFVLQKEHGISLEEAIEEMMRIHDADVAEMVSLQNNLDGFSPEDQAIIKEYIFRMGVAIQGINSFYILQPQRYVTVGGFSWPDTEPLKLRENFEKI</sequence>
<gene>
    <name evidence="2" type="ORF">PMI13_02356</name>
</gene>
<dbReference type="Pfam" id="PF19086">
    <property type="entry name" value="Terpene_syn_C_2"/>
    <property type="match status" value="1"/>
</dbReference>
<dbReference type="AlphaFoldDB" id="J2KE11"/>
<dbReference type="Proteomes" id="UP000007509">
    <property type="component" value="Unassembled WGS sequence"/>
</dbReference>
<dbReference type="EMBL" id="AKJY01000041">
    <property type="protein sequence ID" value="EJL71408.1"/>
    <property type="molecule type" value="Genomic_DNA"/>
</dbReference>
<dbReference type="SFLD" id="SFLDS00005">
    <property type="entry name" value="Isoprenoid_Synthase_Type_I"/>
    <property type="match status" value="1"/>
</dbReference>
<dbReference type="InterPro" id="IPR008949">
    <property type="entry name" value="Isoprenoid_synthase_dom_sf"/>
</dbReference>
<dbReference type="PATRIC" id="fig|1144316.3.peg.2374"/>
<keyword evidence="3" id="KW-1185">Reference proteome</keyword>
<dbReference type="SFLD" id="SFLDG01020">
    <property type="entry name" value="Terpene_Cyclase_Like_2"/>
    <property type="match status" value="1"/>
</dbReference>
<evidence type="ECO:0000313" key="3">
    <source>
        <dbReference type="Proteomes" id="UP000007509"/>
    </source>
</evidence>
<accession>J2KE11</accession>
<keyword evidence="1" id="KW-0479">Metal-binding</keyword>
<dbReference type="Gene3D" id="1.10.600.10">
    <property type="entry name" value="Farnesyl Diphosphate Synthase"/>
    <property type="match status" value="1"/>
</dbReference>
<dbReference type="GO" id="GO:0010333">
    <property type="term" value="F:terpene synthase activity"/>
    <property type="evidence" value="ECO:0007669"/>
    <property type="project" value="InterPro"/>
</dbReference>
<evidence type="ECO:0000256" key="1">
    <source>
        <dbReference type="RuleBase" id="RU366034"/>
    </source>
</evidence>
<reference evidence="2 3" key="1">
    <citation type="journal article" date="2012" name="J. Bacteriol.">
        <title>Twenty-one genome sequences from Pseudomonas species and 19 genome sequences from diverse bacteria isolated from the rhizosphere and endosphere of Populus deltoides.</title>
        <authorList>
            <person name="Brown S.D."/>
            <person name="Utturkar S.M."/>
            <person name="Klingeman D.M."/>
            <person name="Johnson C.M."/>
            <person name="Martin S.L."/>
            <person name="Land M.L."/>
            <person name="Lu T.Y."/>
            <person name="Schadt C.W."/>
            <person name="Doktycz M.J."/>
            <person name="Pelletier D.A."/>
        </authorList>
    </citation>
    <scope>NUCLEOTIDE SEQUENCE [LARGE SCALE GENOMIC DNA]</scope>
    <source>
        <strain evidence="2 3">CF314</strain>
    </source>
</reference>
<proteinExistence type="inferred from homology"/>
<name>J2KE11_9FLAO</name>
<dbReference type="PANTHER" id="PTHR35201">
    <property type="entry name" value="TERPENE SYNTHASE"/>
    <property type="match status" value="1"/>
</dbReference>
<protein>
    <recommendedName>
        <fullName evidence="1">Terpene synthase</fullName>
        <ecNumber evidence="1">4.2.3.-</ecNumber>
    </recommendedName>
</protein>